<dbReference type="AlphaFoldDB" id="A0A411HH19"/>
<feature type="domain" description="Glycosyl transferase family 1" evidence="2">
    <location>
        <begin position="461"/>
        <end position="595"/>
    </location>
</feature>
<dbReference type="InterPro" id="IPR029044">
    <property type="entry name" value="Nucleotide-diphossugar_trans"/>
</dbReference>
<dbReference type="InterPro" id="IPR028098">
    <property type="entry name" value="Glyco_trans_4-like_N"/>
</dbReference>
<dbReference type="Gene3D" id="3.40.50.2000">
    <property type="entry name" value="Glycogen Phosphorylase B"/>
    <property type="match status" value="2"/>
</dbReference>
<evidence type="ECO:0000313" key="5">
    <source>
        <dbReference type="EMBL" id="QBB69795.1"/>
    </source>
</evidence>
<evidence type="ECO:0000259" key="2">
    <source>
        <dbReference type="Pfam" id="PF00534"/>
    </source>
</evidence>
<organism evidence="5 6">
    <name type="scientific">Pseudolysobacter antarcticus</name>
    <dbReference type="NCBI Taxonomy" id="2511995"/>
    <lineage>
        <taxon>Bacteria</taxon>
        <taxon>Pseudomonadati</taxon>
        <taxon>Pseudomonadota</taxon>
        <taxon>Gammaproteobacteria</taxon>
        <taxon>Lysobacterales</taxon>
        <taxon>Rhodanobacteraceae</taxon>
        <taxon>Pseudolysobacter</taxon>
    </lineage>
</organism>
<dbReference type="Pfam" id="PF00534">
    <property type="entry name" value="Glycos_transf_1"/>
    <property type="match status" value="1"/>
</dbReference>
<sequence length="663" mass="74991">MPESSRTSPPLKRLIATLASPLQRLRKFITQRIENELRHEISALRHALDAQQKNLDALEQSSHEKIRALEIIAAGSHPWQTSARTANTPPYFTIILPTRNRATLIADAIQSVLAQTWPSWELLIIDDGSDDDTQSRLQTFLLDPRIQYHHCDAGGVAAARNHGLMLAQGQLIAYLDSDNAWFPGFLAGMRAEFAADAALDSAYAIVLSDSAIHARSQILWRAFDAEELRRGNYIDLNIFVHRRELVQRHGGFDETLTRLSDWDLILRYTRDETCRRVPVAGAYYRSRVSGRISDTRSFGDNWFRIRQKLRALPQLPRPLKVLYAIWHYPQLSETYIETEIRAMLRFGVVIEVWSNDDVAVPYPPAVPVRRGDLQDAIAEFQPDLMHVHWITSASTYATIAQAAGLPVTVRAHGFEVNPQTLADLLGNRALQRLFLFPRQRELMAAADSRITFMKSVFDTELFKPAKKNRRLVLRTVAAIPSKDIVLFLEAAKRLPEYRFVLIACTVYKRESYVDEIIKLKAELNSPAELYFDMPHARTAEYTREAGIFLHTAVGIDQKDHSPIGMPISIAEAMATGAYVIARDDPALCDYIGDAGDVYADLDQACALIAATRSWDEARWRAAEIRSIDRAFLEHADDVVLQPLHDCWLQLQHERASAARAQIA</sequence>
<dbReference type="KEGG" id="xbc:ELE36_05080"/>
<keyword evidence="5" id="KW-0808">Transferase</keyword>
<keyword evidence="6" id="KW-1185">Reference proteome</keyword>
<evidence type="ECO:0000259" key="4">
    <source>
        <dbReference type="Pfam" id="PF13579"/>
    </source>
</evidence>
<feature type="domain" description="Glycosyltransferase 2-like" evidence="3">
    <location>
        <begin position="93"/>
        <end position="220"/>
    </location>
</feature>
<proteinExistence type="predicted"/>
<dbReference type="InterPro" id="IPR001296">
    <property type="entry name" value="Glyco_trans_1"/>
</dbReference>
<evidence type="ECO:0000259" key="3">
    <source>
        <dbReference type="Pfam" id="PF00535"/>
    </source>
</evidence>
<feature type="domain" description="Glycosyltransferase subfamily 4-like N-terminal" evidence="4">
    <location>
        <begin position="361"/>
        <end position="450"/>
    </location>
</feature>
<dbReference type="Pfam" id="PF00535">
    <property type="entry name" value="Glycos_transf_2"/>
    <property type="match status" value="1"/>
</dbReference>
<protein>
    <submittedName>
        <fullName evidence="5">Glycosyltransferase</fullName>
    </submittedName>
</protein>
<dbReference type="OrthoDB" id="9801954at2"/>
<dbReference type="Proteomes" id="UP000291562">
    <property type="component" value="Chromosome"/>
</dbReference>
<keyword evidence="1" id="KW-0175">Coiled coil</keyword>
<gene>
    <name evidence="5" type="ORF">ELE36_05080</name>
</gene>
<dbReference type="EMBL" id="CP035704">
    <property type="protein sequence ID" value="QBB69795.1"/>
    <property type="molecule type" value="Genomic_DNA"/>
</dbReference>
<dbReference type="InterPro" id="IPR050834">
    <property type="entry name" value="Glycosyltransf_2"/>
</dbReference>
<evidence type="ECO:0000256" key="1">
    <source>
        <dbReference type="SAM" id="Coils"/>
    </source>
</evidence>
<accession>A0A411HH19</accession>
<dbReference type="PANTHER" id="PTHR43685:SF12">
    <property type="entry name" value="GLYCOSYL TRANSFERASE FAMILY 2"/>
    <property type="match status" value="1"/>
</dbReference>
<evidence type="ECO:0000313" key="6">
    <source>
        <dbReference type="Proteomes" id="UP000291562"/>
    </source>
</evidence>
<dbReference type="Gene3D" id="3.90.550.10">
    <property type="entry name" value="Spore Coat Polysaccharide Biosynthesis Protein SpsA, Chain A"/>
    <property type="match status" value="1"/>
</dbReference>
<dbReference type="SUPFAM" id="SSF53756">
    <property type="entry name" value="UDP-Glycosyltransferase/glycogen phosphorylase"/>
    <property type="match status" value="1"/>
</dbReference>
<dbReference type="Pfam" id="PF13579">
    <property type="entry name" value="Glyco_trans_4_4"/>
    <property type="match status" value="1"/>
</dbReference>
<dbReference type="CDD" id="cd00761">
    <property type="entry name" value="Glyco_tranf_GTA_type"/>
    <property type="match status" value="1"/>
</dbReference>
<dbReference type="SUPFAM" id="SSF53448">
    <property type="entry name" value="Nucleotide-diphospho-sugar transferases"/>
    <property type="match status" value="1"/>
</dbReference>
<name>A0A411HH19_9GAMM</name>
<reference evidence="5 6" key="1">
    <citation type="submission" date="2019-01" db="EMBL/GenBank/DDBJ databases">
        <title>Pseudolysobacter antarctica gen. nov., sp. nov., isolated from Fildes Peninsula, Antarctica.</title>
        <authorList>
            <person name="Wei Z."/>
            <person name="Peng F."/>
        </authorList>
    </citation>
    <scope>NUCLEOTIDE SEQUENCE [LARGE SCALE GENOMIC DNA]</scope>
    <source>
        <strain evidence="5 6">AQ6-296</strain>
    </source>
</reference>
<dbReference type="GO" id="GO:0016757">
    <property type="term" value="F:glycosyltransferase activity"/>
    <property type="evidence" value="ECO:0007669"/>
    <property type="project" value="InterPro"/>
</dbReference>
<feature type="coiled-coil region" evidence="1">
    <location>
        <begin position="34"/>
        <end position="61"/>
    </location>
</feature>
<dbReference type="PANTHER" id="PTHR43685">
    <property type="entry name" value="GLYCOSYLTRANSFERASE"/>
    <property type="match status" value="1"/>
</dbReference>
<dbReference type="InterPro" id="IPR001173">
    <property type="entry name" value="Glyco_trans_2-like"/>
</dbReference>